<name>A0A166EY84_9AGAM</name>
<dbReference type="AlphaFoldDB" id="A0A166EY84"/>
<dbReference type="InterPro" id="IPR045339">
    <property type="entry name" value="DUF6534"/>
</dbReference>
<evidence type="ECO:0000256" key="1">
    <source>
        <dbReference type="SAM" id="Phobius"/>
    </source>
</evidence>
<keyword evidence="1" id="KW-0812">Transmembrane</keyword>
<feature type="non-terminal residue" evidence="3">
    <location>
        <position position="1"/>
    </location>
</feature>
<accession>A0A166EY84</accession>
<feature type="transmembrane region" description="Helical" evidence="1">
    <location>
        <begin position="218"/>
        <end position="237"/>
    </location>
</feature>
<feature type="transmembrane region" description="Helical" evidence="1">
    <location>
        <begin position="188"/>
        <end position="212"/>
    </location>
</feature>
<keyword evidence="1" id="KW-0472">Membrane</keyword>
<feature type="transmembrane region" description="Helical" evidence="1">
    <location>
        <begin position="35"/>
        <end position="59"/>
    </location>
</feature>
<dbReference type="PANTHER" id="PTHR40465">
    <property type="entry name" value="CHROMOSOME 1, WHOLE GENOME SHOTGUN SEQUENCE"/>
    <property type="match status" value="1"/>
</dbReference>
<dbReference type="PANTHER" id="PTHR40465:SF1">
    <property type="entry name" value="DUF6534 DOMAIN-CONTAINING PROTEIN"/>
    <property type="match status" value="1"/>
</dbReference>
<proteinExistence type="predicted"/>
<feature type="transmembrane region" description="Helical" evidence="1">
    <location>
        <begin position="6"/>
        <end position="23"/>
    </location>
</feature>
<feature type="transmembrane region" description="Helical" evidence="1">
    <location>
        <begin position="106"/>
        <end position="132"/>
    </location>
</feature>
<evidence type="ECO:0000313" key="4">
    <source>
        <dbReference type="Proteomes" id="UP000076532"/>
    </source>
</evidence>
<protein>
    <recommendedName>
        <fullName evidence="2">DUF6534 domain-containing protein</fullName>
    </recommendedName>
</protein>
<keyword evidence="1" id="KW-1133">Transmembrane helix</keyword>
<reference evidence="3 4" key="1">
    <citation type="journal article" date="2016" name="Mol. Biol. Evol.">
        <title>Comparative Genomics of Early-Diverging Mushroom-Forming Fungi Provides Insights into the Origins of Lignocellulose Decay Capabilities.</title>
        <authorList>
            <person name="Nagy L.G."/>
            <person name="Riley R."/>
            <person name="Tritt A."/>
            <person name="Adam C."/>
            <person name="Daum C."/>
            <person name="Floudas D."/>
            <person name="Sun H."/>
            <person name="Yadav J.S."/>
            <person name="Pangilinan J."/>
            <person name="Larsson K.H."/>
            <person name="Matsuura K."/>
            <person name="Barry K."/>
            <person name="Labutti K."/>
            <person name="Kuo R."/>
            <person name="Ohm R.A."/>
            <person name="Bhattacharya S.S."/>
            <person name="Shirouzu T."/>
            <person name="Yoshinaga Y."/>
            <person name="Martin F.M."/>
            <person name="Grigoriev I.V."/>
            <person name="Hibbett D.S."/>
        </authorList>
    </citation>
    <scope>NUCLEOTIDE SEQUENCE [LARGE SCALE GENOMIC DNA]</scope>
    <source>
        <strain evidence="3 4">CBS 109695</strain>
    </source>
</reference>
<organism evidence="3 4">
    <name type="scientific">Athelia psychrophila</name>
    <dbReference type="NCBI Taxonomy" id="1759441"/>
    <lineage>
        <taxon>Eukaryota</taxon>
        <taxon>Fungi</taxon>
        <taxon>Dikarya</taxon>
        <taxon>Basidiomycota</taxon>
        <taxon>Agaricomycotina</taxon>
        <taxon>Agaricomycetes</taxon>
        <taxon>Agaricomycetidae</taxon>
        <taxon>Atheliales</taxon>
        <taxon>Atheliaceae</taxon>
        <taxon>Athelia</taxon>
    </lineage>
</organism>
<gene>
    <name evidence="3" type="ORF">FIBSPDRAFT_976110</name>
</gene>
<dbReference type="Pfam" id="PF20152">
    <property type="entry name" value="DUF6534"/>
    <property type="match status" value="1"/>
</dbReference>
<evidence type="ECO:0000259" key="2">
    <source>
        <dbReference type="Pfam" id="PF20152"/>
    </source>
</evidence>
<dbReference type="EMBL" id="KV417595">
    <property type="protein sequence ID" value="KZP16239.1"/>
    <property type="molecule type" value="Genomic_DNA"/>
</dbReference>
<feature type="transmembrane region" description="Helical" evidence="1">
    <location>
        <begin position="71"/>
        <end position="94"/>
    </location>
</feature>
<feature type="domain" description="DUF6534" evidence="2">
    <location>
        <begin position="156"/>
        <end position="242"/>
    </location>
</feature>
<feature type="transmembrane region" description="Helical" evidence="1">
    <location>
        <begin position="144"/>
        <end position="167"/>
    </location>
</feature>
<keyword evidence="4" id="KW-1185">Reference proteome</keyword>
<dbReference type="Proteomes" id="UP000076532">
    <property type="component" value="Unassembled WGS sequence"/>
</dbReference>
<dbReference type="STRING" id="436010.A0A166EY84"/>
<dbReference type="OrthoDB" id="3268841at2759"/>
<evidence type="ECO:0000313" key="3">
    <source>
        <dbReference type="EMBL" id="KZP16239.1"/>
    </source>
</evidence>
<sequence length="287" mass="32199">YVAVVFLSLVLFGIIISQVFTYFRNCDKDRPWLKLFVFVVFVLDTLSSILAMVWMYWLLIDNCGQIETFTYGSWLLAANLMVVGIVACMVQCFFARRTQIIAGKKWLTMFIVLCAFATMCGGIGTGIAVLWFRSYALLANLTKQLAIIWLIWLISAAVGDTVIAISLTYHLRHYKGRFEATNKVLDRIIRLTVQNGLLTSLGAIASICLTLSTPIPYHITYSFLMPKLYSIAVLSSLNARKHLNRDMTTTVDCGSRSVMRVSGVNASIPAQPLLTDLDSGRRCRRSH</sequence>